<protein>
    <submittedName>
        <fullName evidence="1">Uncharacterized protein</fullName>
    </submittedName>
</protein>
<keyword evidence="2" id="KW-1185">Reference proteome</keyword>
<comment type="caution">
    <text evidence="1">The sequence shown here is derived from an EMBL/GenBank/DDBJ whole genome shotgun (WGS) entry which is preliminary data.</text>
</comment>
<dbReference type="Proteomes" id="UP000249390">
    <property type="component" value="Unassembled WGS sequence"/>
</dbReference>
<accession>A0A328CYE3</accession>
<sequence length="77" mass="8930">MVKHVDLKSFPYRVYMLFWNGSIPATKHGDEMQQVYFSFGDLQWFHSDAFLLPCGLSSLHIWLIFNEYVGIQPSMGG</sequence>
<reference evidence="1 2" key="1">
    <citation type="submission" date="2018-06" db="EMBL/GenBank/DDBJ databases">
        <title>The Genome of Cuscuta australis (Dodder) Provides Insight into the Evolution of Plant Parasitism.</title>
        <authorList>
            <person name="Liu H."/>
        </authorList>
    </citation>
    <scope>NUCLEOTIDE SEQUENCE [LARGE SCALE GENOMIC DNA]</scope>
    <source>
        <strain evidence="2">cv. Yunnan</strain>
        <tissue evidence="1">Vines</tissue>
    </source>
</reference>
<dbReference type="EMBL" id="NQVE01000217">
    <property type="protein sequence ID" value="RAL37059.1"/>
    <property type="molecule type" value="Genomic_DNA"/>
</dbReference>
<gene>
    <name evidence="1" type="ORF">DM860_003981</name>
</gene>
<evidence type="ECO:0000313" key="2">
    <source>
        <dbReference type="Proteomes" id="UP000249390"/>
    </source>
</evidence>
<name>A0A328CYE3_9ASTE</name>
<evidence type="ECO:0000313" key="1">
    <source>
        <dbReference type="EMBL" id="RAL37059.1"/>
    </source>
</evidence>
<organism evidence="1 2">
    <name type="scientific">Cuscuta australis</name>
    <dbReference type="NCBI Taxonomy" id="267555"/>
    <lineage>
        <taxon>Eukaryota</taxon>
        <taxon>Viridiplantae</taxon>
        <taxon>Streptophyta</taxon>
        <taxon>Embryophyta</taxon>
        <taxon>Tracheophyta</taxon>
        <taxon>Spermatophyta</taxon>
        <taxon>Magnoliopsida</taxon>
        <taxon>eudicotyledons</taxon>
        <taxon>Gunneridae</taxon>
        <taxon>Pentapetalae</taxon>
        <taxon>asterids</taxon>
        <taxon>lamiids</taxon>
        <taxon>Solanales</taxon>
        <taxon>Convolvulaceae</taxon>
        <taxon>Cuscuteae</taxon>
        <taxon>Cuscuta</taxon>
        <taxon>Cuscuta subgen. Grammica</taxon>
        <taxon>Cuscuta sect. Cleistogrammica</taxon>
    </lineage>
</organism>
<proteinExistence type="predicted"/>
<dbReference type="AlphaFoldDB" id="A0A328CYE3"/>